<dbReference type="RefSeq" id="WP_188087247.1">
    <property type="nucleotide sequence ID" value="NZ_JACVFC010000001.1"/>
</dbReference>
<sequence length="386" mass="42964">MRKHSLCFIALLSLFVAMSACRKDVEVFPGDDITVDTASKNTFTGFYLLNEGNMGSNKSTLDYFDYATGVYKRNIYAAINPTVPKQLGDVGNDIAIYGNKLYAVINASNKVEVMDAKTARRIGQIQIPNCRYIKFYNGYAYITSYAGPIQINPNYTQKGYVAKVDTATLAVVDQCIVGFQPDCLEITGGKIYVANSGGYMGAGNTANYERTVSVIDLATFKEDKRIDVAYNLHHILADKRGDLWVTSRGDYKSLPSRLYFIDKTTQRVTDTVSIAVSNYYLDGDSLYIYSTEWSKITQSNTITYGIVDTRTHQVVSRAFITDGTNKEIEIPYGIMVNPITKDIYVTDAGNYVTPGMLYCFSKEGKKKWSVVTGDIPAHFALLPNRP</sequence>
<dbReference type="InterPro" id="IPR011044">
    <property type="entry name" value="Quino_amine_DH_bsu"/>
</dbReference>
<reference evidence="2 3" key="1">
    <citation type="submission" date="2020-09" db="EMBL/GenBank/DDBJ databases">
        <title>Genome sequences of type strains of Chitinophaga qingshengii and Chitinophaga varians.</title>
        <authorList>
            <person name="Kittiwongwattana C."/>
        </authorList>
    </citation>
    <scope>NUCLEOTIDE SEQUENCE [LARGE SCALE GENOMIC DNA]</scope>
    <source>
        <strain evidence="2 3">JCM 30026</strain>
    </source>
</reference>
<dbReference type="EMBL" id="JACVFC010000001">
    <property type="protein sequence ID" value="MBC9930163.1"/>
    <property type="molecule type" value="Genomic_DNA"/>
</dbReference>
<evidence type="ECO:0000256" key="1">
    <source>
        <dbReference type="SAM" id="SignalP"/>
    </source>
</evidence>
<feature type="chain" id="PRO_5045518291" evidence="1">
    <location>
        <begin position="23"/>
        <end position="386"/>
    </location>
</feature>
<name>A0ABR7TKU8_9BACT</name>
<protein>
    <submittedName>
        <fullName evidence="2">YncE family protein</fullName>
    </submittedName>
</protein>
<dbReference type="InterPro" id="IPR015943">
    <property type="entry name" value="WD40/YVTN_repeat-like_dom_sf"/>
</dbReference>
<keyword evidence="3" id="KW-1185">Reference proteome</keyword>
<organism evidence="2 3">
    <name type="scientific">Chitinophaga qingshengii</name>
    <dbReference type="NCBI Taxonomy" id="1569794"/>
    <lineage>
        <taxon>Bacteria</taxon>
        <taxon>Pseudomonadati</taxon>
        <taxon>Bacteroidota</taxon>
        <taxon>Chitinophagia</taxon>
        <taxon>Chitinophagales</taxon>
        <taxon>Chitinophagaceae</taxon>
        <taxon>Chitinophaga</taxon>
    </lineage>
</organism>
<dbReference type="PROSITE" id="PS51257">
    <property type="entry name" value="PROKAR_LIPOPROTEIN"/>
    <property type="match status" value="1"/>
</dbReference>
<dbReference type="InterPro" id="IPR031815">
    <property type="entry name" value="DUF5074"/>
</dbReference>
<dbReference type="Pfam" id="PF16819">
    <property type="entry name" value="DUF5074"/>
    <property type="match status" value="1"/>
</dbReference>
<dbReference type="PANTHER" id="PTHR47197">
    <property type="entry name" value="PROTEIN NIRF"/>
    <property type="match status" value="1"/>
</dbReference>
<comment type="caution">
    <text evidence="2">The sequence shown here is derived from an EMBL/GenBank/DDBJ whole genome shotgun (WGS) entry which is preliminary data.</text>
</comment>
<dbReference type="SUPFAM" id="SSF50969">
    <property type="entry name" value="YVTN repeat-like/Quinoprotein amine dehydrogenase"/>
    <property type="match status" value="1"/>
</dbReference>
<evidence type="ECO:0000313" key="3">
    <source>
        <dbReference type="Proteomes" id="UP000659124"/>
    </source>
</evidence>
<dbReference type="InterPro" id="IPR051200">
    <property type="entry name" value="Host-pathogen_enzymatic-act"/>
</dbReference>
<dbReference type="Gene3D" id="2.130.10.10">
    <property type="entry name" value="YVTN repeat-like/Quinoprotein amine dehydrogenase"/>
    <property type="match status" value="1"/>
</dbReference>
<evidence type="ECO:0000313" key="2">
    <source>
        <dbReference type="EMBL" id="MBC9930163.1"/>
    </source>
</evidence>
<keyword evidence="1" id="KW-0732">Signal</keyword>
<dbReference type="PANTHER" id="PTHR47197:SF3">
    <property type="entry name" value="DIHYDRO-HEME D1 DEHYDROGENASE"/>
    <property type="match status" value="1"/>
</dbReference>
<gene>
    <name evidence="2" type="ORF">ICL07_07225</name>
</gene>
<feature type="signal peptide" evidence="1">
    <location>
        <begin position="1"/>
        <end position="22"/>
    </location>
</feature>
<accession>A0ABR7TKU8</accession>
<proteinExistence type="predicted"/>
<dbReference type="Proteomes" id="UP000659124">
    <property type="component" value="Unassembled WGS sequence"/>
</dbReference>